<evidence type="ECO:0000256" key="4">
    <source>
        <dbReference type="ARBA" id="ARBA00023136"/>
    </source>
</evidence>
<reference evidence="9" key="1">
    <citation type="journal article" date="2023" name="Mol. Phylogenet. Evol.">
        <title>Genome-scale phylogeny and comparative genomics of the fungal order Sordariales.</title>
        <authorList>
            <person name="Hensen N."/>
            <person name="Bonometti L."/>
            <person name="Westerberg I."/>
            <person name="Brannstrom I.O."/>
            <person name="Guillou S."/>
            <person name="Cros-Aarteil S."/>
            <person name="Calhoun S."/>
            <person name="Haridas S."/>
            <person name="Kuo A."/>
            <person name="Mondo S."/>
            <person name="Pangilinan J."/>
            <person name="Riley R."/>
            <person name="LaButti K."/>
            <person name="Andreopoulos B."/>
            <person name="Lipzen A."/>
            <person name="Chen C."/>
            <person name="Yan M."/>
            <person name="Daum C."/>
            <person name="Ng V."/>
            <person name="Clum A."/>
            <person name="Steindorff A."/>
            <person name="Ohm R.A."/>
            <person name="Martin F."/>
            <person name="Silar P."/>
            <person name="Natvig D.O."/>
            <person name="Lalanne C."/>
            <person name="Gautier V."/>
            <person name="Ament-Velasquez S.L."/>
            <person name="Kruys A."/>
            <person name="Hutchinson M.I."/>
            <person name="Powell A.J."/>
            <person name="Barry K."/>
            <person name="Miller A.N."/>
            <person name="Grigoriev I.V."/>
            <person name="Debuchy R."/>
            <person name="Gladieux P."/>
            <person name="Hiltunen Thoren M."/>
            <person name="Johannesson H."/>
        </authorList>
    </citation>
    <scope>NUCLEOTIDE SEQUENCE</scope>
    <source>
        <strain evidence="9">CBS 532.94</strain>
    </source>
</reference>
<feature type="transmembrane region" description="Helical" evidence="7">
    <location>
        <begin position="172"/>
        <end position="193"/>
    </location>
</feature>
<gene>
    <name evidence="9" type="ORF">C8A03DRAFT_44957</name>
</gene>
<dbReference type="PANTHER" id="PTHR33048">
    <property type="entry name" value="PTH11-LIKE INTEGRAL MEMBRANE PROTEIN (AFU_ORTHOLOGUE AFUA_5G11245)"/>
    <property type="match status" value="1"/>
</dbReference>
<evidence type="ECO:0000256" key="2">
    <source>
        <dbReference type="ARBA" id="ARBA00022692"/>
    </source>
</evidence>
<feature type="transmembrane region" description="Helical" evidence="7">
    <location>
        <begin position="12"/>
        <end position="34"/>
    </location>
</feature>
<protein>
    <recommendedName>
        <fullName evidence="8">Rhodopsin domain-containing protein</fullName>
    </recommendedName>
</protein>
<evidence type="ECO:0000313" key="9">
    <source>
        <dbReference type="EMBL" id="KAK4237169.1"/>
    </source>
</evidence>
<name>A0AAN7HEF3_9PEZI</name>
<dbReference type="Proteomes" id="UP001303760">
    <property type="component" value="Unassembled WGS sequence"/>
</dbReference>
<feature type="transmembrane region" description="Helical" evidence="7">
    <location>
        <begin position="243"/>
        <end position="263"/>
    </location>
</feature>
<feature type="transmembrane region" description="Helical" evidence="7">
    <location>
        <begin position="205"/>
        <end position="223"/>
    </location>
</feature>
<feature type="transmembrane region" description="Helical" evidence="7">
    <location>
        <begin position="124"/>
        <end position="147"/>
    </location>
</feature>
<comment type="caution">
    <text evidence="9">The sequence shown here is derived from an EMBL/GenBank/DDBJ whole genome shotgun (WGS) entry which is preliminary data.</text>
</comment>
<dbReference type="GO" id="GO:0016020">
    <property type="term" value="C:membrane"/>
    <property type="evidence" value="ECO:0007669"/>
    <property type="project" value="UniProtKB-SubCell"/>
</dbReference>
<feature type="compositionally biased region" description="Basic and acidic residues" evidence="6">
    <location>
        <begin position="442"/>
        <end position="451"/>
    </location>
</feature>
<evidence type="ECO:0000256" key="5">
    <source>
        <dbReference type="ARBA" id="ARBA00038359"/>
    </source>
</evidence>
<dbReference type="EMBL" id="MU860152">
    <property type="protein sequence ID" value="KAK4237169.1"/>
    <property type="molecule type" value="Genomic_DNA"/>
</dbReference>
<organism evidence="9 10">
    <name type="scientific">Achaetomium macrosporum</name>
    <dbReference type="NCBI Taxonomy" id="79813"/>
    <lineage>
        <taxon>Eukaryota</taxon>
        <taxon>Fungi</taxon>
        <taxon>Dikarya</taxon>
        <taxon>Ascomycota</taxon>
        <taxon>Pezizomycotina</taxon>
        <taxon>Sordariomycetes</taxon>
        <taxon>Sordariomycetidae</taxon>
        <taxon>Sordariales</taxon>
        <taxon>Chaetomiaceae</taxon>
        <taxon>Achaetomium</taxon>
    </lineage>
</organism>
<keyword evidence="10" id="KW-1185">Reference proteome</keyword>
<evidence type="ECO:0000256" key="3">
    <source>
        <dbReference type="ARBA" id="ARBA00022989"/>
    </source>
</evidence>
<sequence>MKGTGMKGDAPWALGVMWLLAGMVFFFLLLRIYTRVVCLASYGIDDHVYFVAFVFLLIFTIFTTLAGNHGFGQTMEEIGDIDHAVRATLYECIGQGFAIVGMAIAKASLGFFLLRLVTIPWHRIAIWCAMTLVMLASIAQVLCFWLSCVPLNYVYDRRIPGGYCPIDTRPTSYILCVSTILVDFFFAIFPWIIVYPLQMPQREKYTIAGSMSLGLIAAAAGIKRTTEVEGLYTANYLKDSVGLIVWSSAEMAITLICIGIPVCRPLYKRAFRRLFGATSGYYNSGGYQKQSNSQPHDPKNNNSNSLPLRTIGGGLVDADGKPVVVLSKKTQASASSANADKDTDEDGANSDEVSFSDVKLGVNGPFTRTTAGRGKRSSVVGGDNSSGEEILGDEYRRSQMLQSSGGRRPDEEGHAGKKKGDRSNSGGHHKPGHNEIMVTETFRVERSSRAE</sequence>
<evidence type="ECO:0000313" key="10">
    <source>
        <dbReference type="Proteomes" id="UP001303760"/>
    </source>
</evidence>
<keyword evidence="3 7" id="KW-1133">Transmembrane helix</keyword>
<accession>A0AAN7HEF3</accession>
<dbReference type="PANTHER" id="PTHR33048:SF93">
    <property type="entry name" value="INTEGRAL MEMBRANE PROTEIN"/>
    <property type="match status" value="1"/>
</dbReference>
<dbReference type="InterPro" id="IPR049326">
    <property type="entry name" value="Rhodopsin_dom_fungi"/>
</dbReference>
<evidence type="ECO:0000259" key="8">
    <source>
        <dbReference type="Pfam" id="PF20684"/>
    </source>
</evidence>
<dbReference type="InterPro" id="IPR052337">
    <property type="entry name" value="SAT4-like"/>
</dbReference>
<reference evidence="9" key="2">
    <citation type="submission" date="2023-05" db="EMBL/GenBank/DDBJ databases">
        <authorList>
            <consortium name="Lawrence Berkeley National Laboratory"/>
            <person name="Steindorff A."/>
            <person name="Hensen N."/>
            <person name="Bonometti L."/>
            <person name="Westerberg I."/>
            <person name="Brannstrom I.O."/>
            <person name="Guillou S."/>
            <person name="Cros-Aarteil S."/>
            <person name="Calhoun S."/>
            <person name="Haridas S."/>
            <person name="Kuo A."/>
            <person name="Mondo S."/>
            <person name="Pangilinan J."/>
            <person name="Riley R."/>
            <person name="Labutti K."/>
            <person name="Andreopoulos B."/>
            <person name="Lipzen A."/>
            <person name="Chen C."/>
            <person name="Yanf M."/>
            <person name="Daum C."/>
            <person name="Ng V."/>
            <person name="Clum A."/>
            <person name="Ohm R."/>
            <person name="Martin F."/>
            <person name="Silar P."/>
            <person name="Natvig D."/>
            <person name="Lalanne C."/>
            <person name="Gautier V."/>
            <person name="Ament-Velasquez S.L."/>
            <person name="Kruys A."/>
            <person name="Hutchinson M.I."/>
            <person name="Powell A.J."/>
            <person name="Barry K."/>
            <person name="Miller A.N."/>
            <person name="Grigoriev I.V."/>
            <person name="Debuchy R."/>
            <person name="Gladieux P."/>
            <person name="Thoren M.H."/>
            <person name="Johannesson H."/>
        </authorList>
    </citation>
    <scope>NUCLEOTIDE SEQUENCE</scope>
    <source>
        <strain evidence="9">CBS 532.94</strain>
    </source>
</reference>
<dbReference type="AlphaFoldDB" id="A0AAN7HEF3"/>
<feature type="domain" description="Rhodopsin" evidence="8">
    <location>
        <begin position="30"/>
        <end position="269"/>
    </location>
</feature>
<feature type="compositionally biased region" description="Polar residues" evidence="6">
    <location>
        <begin position="329"/>
        <end position="338"/>
    </location>
</feature>
<feature type="transmembrane region" description="Helical" evidence="7">
    <location>
        <begin position="96"/>
        <end position="117"/>
    </location>
</feature>
<feature type="compositionally biased region" description="Polar residues" evidence="6">
    <location>
        <begin position="286"/>
        <end position="307"/>
    </location>
</feature>
<dbReference type="Pfam" id="PF20684">
    <property type="entry name" value="Fung_rhodopsin"/>
    <property type="match status" value="1"/>
</dbReference>
<feature type="region of interest" description="Disordered" evidence="6">
    <location>
        <begin position="329"/>
        <end position="451"/>
    </location>
</feature>
<evidence type="ECO:0000256" key="6">
    <source>
        <dbReference type="SAM" id="MobiDB-lite"/>
    </source>
</evidence>
<evidence type="ECO:0000256" key="1">
    <source>
        <dbReference type="ARBA" id="ARBA00004141"/>
    </source>
</evidence>
<evidence type="ECO:0000256" key="7">
    <source>
        <dbReference type="SAM" id="Phobius"/>
    </source>
</evidence>
<proteinExistence type="inferred from homology"/>
<feature type="transmembrane region" description="Helical" evidence="7">
    <location>
        <begin position="46"/>
        <end position="66"/>
    </location>
</feature>
<comment type="similarity">
    <text evidence="5">Belongs to the SAT4 family.</text>
</comment>
<keyword evidence="4 7" id="KW-0472">Membrane</keyword>
<keyword evidence="2 7" id="KW-0812">Transmembrane</keyword>
<feature type="region of interest" description="Disordered" evidence="6">
    <location>
        <begin position="286"/>
        <end position="311"/>
    </location>
</feature>
<comment type="subcellular location">
    <subcellularLocation>
        <location evidence="1">Membrane</location>
        <topology evidence="1">Multi-pass membrane protein</topology>
    </subcellularLocation>
</comment>